<dbReference type="Proteomes" id="UP000887566">
    <property type="component" value="Unplaced"/>
</dbReference>
<keyword evidence="2" id="KW-1185">Reference proteome</keyword>
<name>A0A914X0R1_9BILA</name>
<feature type="region of interest" description="Disordered" evidence="1">
    <location>
        <begin position="53"/>
        <end position="81"/>
    </location>
</feature>
<proteinExistence type="predicted"/>
<evidence type="ECO:0000313" key="2">
    <source>
        <dbReference type="Proteomes" id="UP000887566"/>
    </source>
</evidence>
<dbReference type="WBParaSite" id="PSAMB.scaffold587size46473.g7219.t1">
    <property type="protein sequence ID" value="PSAMB.scaffold587size46473.g7219.t1"/>
    <property type="gene ID" value="PSAMB.scaffold587size46473.g7219"/>
</dbReference>
<dbReference type="AlphaFoldDB" id="A0A914X0R1"/>
<evidence type="ECO:0000256" key="1">
    <source>
        <dbReference type="SAM" id="MobiDB-lite"/>
    </source>
</evidence>
<accession>A0A914X0R1</accession>
<reference evidence="3" key="1">
    <citation type="submission" date="2022-11" db="UniProtKB">
        <authorList>
            <consortium name="WormBaseParasite"/>
        </authorList>
    </citation>
    <scope>IDENTIFICATION</scope>
</reference>
<evidence type="ECO:0000313" key="3">
    <source>
        <dbReference type="WBParaSite" id="PSAMB.scaffold587size46473.g7219.t1"/>
    </source>
</evidence>
<organism evidence="2 3">
    <name type="scientific">Plectus sambesii</name>
    <dbReference type="NCBI Taxonomy" id="2011161"/>
    <lineage>
        <taxon>Eukaryota</taxon>
        <taxon>Metazoa</taxon>
        <taxon>Ecdysozoa</taxon>
        <taxon>Nematoda</taxon>
        <taxon>Chromadorea</taxon>
        <taxon>Plectida</taxon>
        <taxon>Plectina</taxon>
        <taxon>Plectoidea</taxon>
        <taxon>Plectidae</taxon>
        <taxon>Plectus</taxon>
    </lineage>
</organism>
<sequence length="96" mass="10026">MFAKYHVRGHVVRQSLHEFDELAAVVARAIGHQGSVLQWLNGAHQVPQATLTTVGSPASNRAGPLSVPCPSNRRAGSVGRSLRKSAGVSAAACLSD</sequence>
<protein>
    <submittedName>
        <fullName evidence="3">Uncharacterized protein</fullName>
    </submittedName>
</protein>